<keyword evidence="2" id="KW-0378">Hydrolase</keyword>
<feature type="domain" description="Calcineurin-like phosphoesterase" evidence="5">
    <location>
        <begin position="11"/>
        <end position="178"/>
    </location>
</feature>
<evidence type="ECO:0000313" key="6">
    <source>
        <dbReference type="EMBL" id="QJA90982.1"/>
    </source>
</evidence>
<name>A0A6M3LBE7_9ZZZZ</name>
<dbReference type="AlphaFoldDB" id="A0A6M3LBE7"/>
<dbReference type="GO" id="GO:0046872">
    <property type="term" value="F:metal ion binding"/>
    <property type="evidence" value="ECO:0007669"/>
    <property type="project" value="UniProtKB-KW"/>
</dbReference>
<dbReference type="Pfam" id="PF00149">
    <property type="entry name" value="Metallophos"/>
    <property type="match status" value="1"/>
</dbReference>
<dbReference type="PANTHER" id="PTHR42988:SF2">
    <property type="entry name" value="CYCLIC NUCLEOTIDE PHOSPHODIESTERASE CBUA0032-RELATED"/>
    <property type="match status" value="1"/>
</dbReference>
<dbReference type="EMBL" id="MT142952">
    <property type="protein sequence ID" value="QJA90982.1"/>
    <property type="molecule type" value="Genomic_DNA"/>
</dbReference>
<protein>
    <submittedName>
        <fullName evidence="6">Putative calcineurin-like phosphoesterase</fullName>
    </submittedName>
</protein>
<dbReference type="SUPFAM" id="SSF56300">
    <property type="entry name" value="Metallo-dependent phosphatases"/>
    <property type="match status" value="1"/>
</dbReference>
<evidence type="ECO:0000256" key="1">
    <source>
        <dbReference type="ARBA" id="ARBA00022723"/>
    </source>
</evidence>
<sequence length="235" mass="27232">MEDNKERIALKLIQISDLHITEHRDLLSPMIDAINREAVDLVVVTGDTVHSRKKELYKKASEELNKIRHRVVVLPGDYDNGALWHEYFGNNRFNSINLNGFCIDLMDTSFMEHRFSDGWGDVIEKEDPEQDEWIKKQLSDDKYHIVFSHHPFWVNPTKAGDKYATNALRAVFSGHIHEAIRFYFNYDKPMANFKSGFTCVPMKFHGNSCYMVILVKANGEMVNIPRVVGAKRTAW</sequence>
<dbReference type="InterPro" id="IPR050884">
    <property type="entry name" value="CNP_phosphodiesterase-III"/>
</dbReference>
<keyword evidence="1" id="KW-0479">Metal-binding</keyword>
<evidence type="ECO:0000256" key="4">
    <source>
        <dbReference type="ARBA" id="ARBA00025742"/>
    </source>
</evidence>
<dbReference type="InterPro" id="IPR029052">
    <property type="entry name" value="Metallo-depent_PP-like"/>
</dbReference>
<proteinExistence type="inferred from homology"/>
<dbReference type="InterPro" id="IPR004843">
    <property type="entry name" value="Calcineurin-like_PHP"/>
</dbReference>
<evidence type="ECO:0000256" key="3">
    <source>
        <dbReference type="ARBA" id="ARBA00023004"/>
    </source>
</evidence>
<dbReference type="Gene3D" id="3.60.21.10">
    <property type="match status" value="1"/>
</dbReference>
<keyword evidence="3" id="KW-0408">Iron</keyword>
<gene>
    <name evidence="6" type="ORF">MM415B03505_0012</name>
</gene>
<organism evidence="6">
    <name type="scientific">viral metagenome</name>
    <dbReference type="NCBI Taxonomy" id="1070528"/>
    <lineage>
        <taxon>unclassified sequences</taxon>
        <taxon>metagenomes</taxon>
        <taxon>organismal metagenomes</taxon>
    </lineage>
</organism>
<accession>A0A6M3LBE7</accession>
<comment type="similarity">
    <text evidence="4">Belongs to the cyclic nucleotide phosphodiesterase class-III family.</text>
</comment>
<evidence type="ECO:0000259" key="5">
    <source>
        <dbReference type="Pfam" id="PF00149"/>
    </source>
</evidence>
<dbReference type="GO" id="GO:0016787">
    <property type="term" value="F:hydrolase activity"/>
    <property type="evidence" value="ECO:0007669"/>
    <property type="project" value="UniProtKB-KW"/>
</dbReference>
<reference evidence="6" key="1">
    <citation type="submission" date="2020-03" db="EMBL/GenBank/DDBJ databases">
        <title>The deep terrestrial virosphere.</title>
        <authorList>
            <person name="Holmfeldt K."/>
            <person name="Nilsson E."/>
            <person name="Simone D."/>
            <person name="Lopez-Fernandez M."/>
            <person name="Wu X."/>
            <person name="de Brujin I."/>
            <person name="Lundin D."/>
            <person name="Andersson A."/>
            <person name="Bertilsson S."/>
            <person name="Dopson M."/>
        </authorList>
    </citation>
    <scope>NUCLEOTIDE SEQUENCE</scope>
    <source>
        <strain evidence="6">MM415B03505</strain>
    </source>
</reference>
<dbReference type="PANTHER" id="PTHR42988">
    <property type="entry name" value="PHOSPHOHYDROLASE"/>
    <property type="match status" value="1"/>
</dbReference>
<evidence type="ECO:0000256" key="2">
    <source>
        <dbReference type="ARBA" id="ARBA00022801"/>
    </source>
</evidence>